<accession>A0A242N826</accession>
<dbReference type="Proteomes" id="UP000194546">
    <property type="component" value="Unassembled WGS sequence"/>
</dbReference>
<sequence length="46" mass="4644">MNVVALLEASVAGGRGDGGLCVTADSEPAVTMEEFADPDFSDSKIA</sequence>
<organism evidence="1 2">
    <name type="scientific">Caballeronia sordidicola</name>
    <name type="common">Burkholderia sordidicola</name>
    <dbReference type="NCBI Taxonomy" id="196367"/>
    <lineage>
        <taxon>Bacteria</taxon>
        <taxon>Pseudomonadati</taxon>
        <taxon>Pseudomonadota</taxon>
        <taxon>Betaproteobacteria</taxon>
        <taxon>Burkholderiales</taxon>
        <taxon>Burkholderiaceae</taxon>
        <taxon>Caballeronia</taxon>
    </lineage>
</organism>
<evidence type="ECO:0000313" key="2">
    <source>
        <dbReference type="Proteomes" id="UP000194546"/>
    </source>
</evidence>
<reference evidence="1 2" key="1">
    <citation type="submission" date="2017-03" db="EMBL/GenBank/DDBJ databases">
        <title>Genome analysis of strain PAMC 26510.</title>
        <authorList>
            <person name="Oh H.-M."/>
            <person name="Yang J.-A."/>
        </authorList>
    </citation>
    <scope>NUCLEOTIDE SEQUENCE [LARGE SCALE GENOMIC DNA]</scope>
    <source>
        <strain evidence="1 2">PAMC 26510</strain>
    </source>
</reference>
<proteinExistence type="predicted"/>
<evidence type="ECO:0000313" key="1">
    <source>
        <dbReference type="EMBL" id="OTP79306.1"/>
    </source>
</evidence>
<name>A0A242N826_CABSO</name>
<gene>
    <name evidence="1" type="ORF">PAMC26510_05910</name>
</gene>
<comment type="caution">
    <text evidence="1">The sequence shown here is derived from an EMBL/GenBank/DDBJ whole genome shotgun (WGS) entry which is preliminary data.</text>
</comment>
<dbReference type="EMBL" id="NBTY01000029">
    <property type="protein sequence ID" value="OTP79306.1"/>
    <property type="molecule type" value="Genomic_DNA"/>
</dbReference>
<protein>
    <submittedName>
        <fullName evidence="1">Uncharacterized protein</fullName>
    </submittedName>
</protein>
<dbReference type="AlphaFoldDB" id="A0A242N826"/>